<keyword evidence="4" id="KW-0560">Oxidoreductase</keyword>
<dbReference type="InterPro" id="IPR036314">
    <property type="entry name" value="SOD_C_sf"/>
</dbReference>
<comment type="caution">
    <text evidence="6">The sequence shown here is derived from an EMBL/GenBank/DDBJ whole genome shotgun (WGS) entry which is preliminary data.</text>
</comment>
<dbReference type="Gene3D" id="3.55.40.20">
    <property type="entry name" value="Iron/manganese superoxide dismutase, C-terminal domain"/>
    <property type="match status" value="1"/>
</dbReference>
<dbReference type="GO" id="GO:0046872">
    <property type="term" value="F:metal ion binding"/>
    <property type="evidence" value="ECO:0007669"/>
    <property type="project" value="UniProtKB-KW"/>
</dbReference>
<dbReference type="Pfam" id="PF02777">
    <property type="entry name" value="Sod_Fe_C"/>
    <property type="match status" value="1"/>
</dbReference>
<gene>
    <name evidence="6" type="ORF">A2849_03700</name>
</gene>
<evidence type="ECO:0000313" key="6">
    <source>
        <dbReference type="EMBL" id="OHA21502.1"/>
    </source>
</evidence>
<dbReference type="GO" id="GO:0004784">
    <property type="term" value="F:superoxide dismutase activity"/>
    <property type="evidence" value="ECO:0007669"/>
    <property type="project" value="UniProtKB-EC"/>
</dbReference>
<evidence type="ECO:0000256" key="3">
    <source>
        <dbReference type="ARBA" id="ARBA00022723"/>
    </source>
</evidence>
<dbReference type="EC" id="1.15.1.1" evidence="2"/>
<protein>
    <recommendedName>
        <fullName evidence="2">superoxide dismutase</fullName>
        <ecNumber evidence="2">1.15.1.1</ecNumber>
    </recommendedName>
</protein>
<comment type="similarity">
    <text evidence="1">Belongs to the iron/manganese superoxide dismutase family.</text>
</comment>
<dbReference type="Proteomes" id="UP000178121">
    <property type="component" value="Unassembled WGS sequence"/>
</dbReference>
<dbReference type="SUPFAM" id="SSF54719">
    <property type="entry name" value="Fe,Mn superoxide dismutase (SOD), C-terminal domain"/>
    <property type="match status" value="1"/>
</dbReference>
<evidence type="ECO:0000259" key="5">
    <source>
        <dbReference type="Pfam" id="PF02777"/>
    </source>
</evidence>
<name>A0A1G2MES1_9BACT</name>
<dbReference type="SUPFAM" id="SSF46609">
    <property type="entry name" value="Fe,Mn superoxide dismutase (SOD), N-terminal domain"/>
    <property type="match status" value="1"/>
</dbReference>
<accession>A0A1G2MES1</accession>
<reference evidence="6 7" key="1">
    <citation type="journal article" date="2016" name="Nat. Commun.">
        <title>Thousands of microbial genomes shed light on interconnected biogeochemical processes in an aquifer system.</title>
        <authorList>
            <person name="Anantharaman K."/>
            <person name="Brown C.T."/>
            <person name="Hug L.A."/>
            <person name="Sharon I."/>
            <person name="Castelle C.J."/>
            <person name="Probst A.J."/>
            <person name="Thomas B.C."/>
            <person name="Singh A."/>
            <person name="Wilkins M.J."/>
            <person name="Karaoz U."/>
            <person name="Brodie E.L."/>
            <person name="Williams K.H."/>
            <person name="Hubbard S.S."/>
            <person name="Banfield J.F."/>
        </authorList>
    </citation>
    <scope>NUCLEOTIDE SEQUENCE [LARGE SCALE GENOMIC DNA]</scope>
</reference>
<dbReference type="InterPro" id="IPR019832">
    <property type="entry name" value="Mn/Fe_SOD_C"/>
</dbReference>
<proteinExistence type="inferred from homology"/>
<evidence type="ECO:0000256" key="2">
    <source>
        <dbReference type="ARBA" id="ARBA00012682"/>
    </source>
</evidence>
<dbReference type="Gene3D" id="1.10.287.990">
    <property type="entry name" value="Fe,Mn superoxide dismutase (SOD) domain"/>
    <property type="match status" value="1"/>
</dbReference>
<dbReference type="AlphaFoldDB" id="A0A1G2MES1"/>
<sequence>MSFIEQKFNIPELKGISKRNIEEHLKLYAGYVKHANLVLEKIEELKEDAEKNAYALGEVMRRFGFEFNGMRNHEVYFRSLEGGPTPISTSGPLAKAVGQTWGSLDAWLAECKAIALTRGIGWAMLYYDPASKRLLHAWVDEQHLGQLQACSLILGLDMWEHSYVADYQPSGKKQYVEDFFANLNWDVIEKNFKEAQK</sequence>
<evidence type="ECO:0000256" key="4">
    <source>
        <dbReference type="ARBA" id="ARBA00023002"/>
    </source>
</evidence>
<evidence type="ECO:0000256" key="1">
    <source>
        <dbReference type="ARBA" id="ARBA00008714"/>
    </source>
</evidence>
<evidence type="ECO:0000313" key="7">
    <source>
        <dbReference type="Proteomes" id="UP000178121"/>
    </source>
</evidence>
<dbReference type="EMBL" id="MHRI01000007">
    <property type="protein sequence ID" value="OHA21502.1"/>
    <property type="molecule type" value="Genomic_DNA"/>
</dbReference>
<dbReference type="PANTHER" id="PTHR11404">
    <property type="entry name" value="SUPEROXIDE DISMUTASE 2"/>
    <property type="match status" value="1"/>
</dbReference>
<dbReference type="InterPro" id="IPR050265">
    <property type="entry name" value="Fe/Mn_Superoxide_Dismutase"/>
</dbReference>
<feature type="domain" description="Manganese/iron superoxide dismutase C-terminal" evidence="5">
    <location>
        <begin position="90"/>
        <end position="191"/>
    </location>
</feature>
<dbReference type="InterPro" id="IPR036324">
    <property type="entry name" value="Mn/Fe_SOD_N_sf"/>
</dbReference>
<dbReference type="PANTHER" id="PTHR11404:SF6">
    <property type="entry name" value="SUPEROXIDE DISMUTASE [MN], MITOCHONDRIAL"/>
    <property type="match status" value="1"/>
</dbReference>
<organism evidence="6 7">
    <name type="scientific">Candidatus Taylorbacteria bacterium RIFCSPHIGHO2_01_FULL_51_15</name>
    <dbReference type="NCBI Taxonomy" id="1802304"/>
    <lineage>
        <taxon>Bacteria</taxon>
        <taxon>Candidatus Tayloriibacteriota</taxon>
    </lineage>
</organism>
<keyword evidence="3" id="KW-0479">Metal-binding</keyword>